<keyword evidence="6" id="KW-1133">Transmembrane helix</keyword>
<evidence type="ECO:0000313" key="10">
    <source>
        <dbReference type="Proteomes" id="UP000193380"/>
    </source>
</evidence>
<keyword evidence="7" id="KW-0472">Membrane</keyword>
<dbReference type="PANTHER" id="PTHR21461">
    <property type="entry name" value="GLYCOSYLTRANSFERASE FAMILY 92 PROTEIN"/>
    <property type="match status" value="1"/>
</dbReference>
<evidence type="ECO:0000256" key="3">
    <source>
        <dbReference type="ARBA" id="ARBA00022676"/>
    </source>
</evidence>
<dbReference type="GO" id="GO:0005737">
    <property type="term" value="C:cytoplasm"/>
    <property type="evidence" value="ECO:0007669"/>
    <property type="project" value="TreeGrafter"/>
</dbReference>
<evidence type="ECO:0000313" key="9">
    <source>
        <dbReference type="EMBL" id="CDQ99531.1"/>
    </source>
</evidence>
<dbReference type="AlphaFoldDB" id="A0A060Z680"/>
<keyword evidence="3 8" id="KW-0328">Glycosyltransferase</keyword>
<evidence type="ECO:0000256" key="4">
    <source>
        <dbReference type="ARBA" id="ARBA00022679"/>
    </source>
</evidence>
<organism evidence="9 10">
    <name type="scientific">Oncorhynchus mykiss</name>
    <name type="common">Rainbow trout</name>
    <name type="synonym">Salmo gairdneri</name>
    <dbReference type="NCBI Taxonomy" id="8022"/>
    <lineage>
        <taxon>Eukaryota</taxon>
        <taxon>Metazoa</taxon>
        <taxon>Chordata</taxon>
        <taxon>Craniata</taxon>
        <taxon>Vertebrata</taxon>
        <taxon>Euteleostomi</taxon>
        <taxon>Actinopterygii</taxon>
        <taxon>Neopterygii</taxon>
        <taxon>Teleostei</taxon>
        <taxon>Protacanthopterygii</taxon>
        <taxon>Salmoniformes</taxon>
        <taxon>Salmonidae</taxon>
        <taxon>Salmoninae</taxon>
        <taxon>Oncorhynchus</taxon>
    </lineage>
</organism>
<dbReference type="Proteomes" id="UP000193380">
    <property type="component" value="Unassembled WGS sequence"/>
</dbReference>
<dbReference type="Pfam" id="PF01697">
    <property type="entry name" value="Glyco_transf_92"/>
    <property type="match status" value="1"/>
</dbReference>
<evidence type="ECO:0000256" key="7">
    <source>
        <dbReference type="ARBA" id="ARBA00023136"/>
    </source>
</evidence>
<reference evidence="9" key="1">
    <citation type="journal article" date="2014" name="Nat. Commun.">
        <title>The rainbow trout genome provides novel insights into evolution after whole-genome duplication in vertebrates.</title>
        <authorList>
            <person name="Berthelot C."/>
            <person name="Brunet F."/>
            <person name="Chalopin D."/>
            <person name="Juanchich A."/>
            <person name="Bernard M."/>
            <person name="Noel B."/>
            <person name="Bento P."/>
            <person name="Da Silva C."/>
            <person name="Labadie K."/>
            <person name="Alberti A."/>
            <person name="Aury J.M."/>
            <person name="Louis A."/>
            <person name="Dehais P."/>
            <person name="Bardou P."/>
            <person name="Montfort J."/>
            <person name="Klopp C."/>
            <person name="Cabau C."/>
            <person name="Gaspin C."/>
            <person name="Thorgaard G.H."/>
            <person name="Boussaha M."/>
            <person name="Quillet E."/>
            <person name="Guyomard R."/>
            <person name="Galiana D."/>
            <person name="Bobe J."/>
            <person name="Volff J.N."/>
            <person name="Genet C."/>
            <person name="Wincker P."/>
            <person name="Jaillon O."/>
            <person name="Roest Crollius H."/>
            <person name="Guiguen Y."/>
        </authorList>
    </citation>
    <scope>NUCLEOTIDE SEQUENCE [LARGE SCALE GENOMIC DNA]</scope>
</reference>
<dbReference type="GO" id="GO:0016757">
    <property type="term" value="F:glycosyltransferase activity"/>
    <property type="evidence" value="ECO:0007669"/>
    <property type="project" value="UniProtKB-UniRule"/>
</dbReference>
<sequence>VTSSCVASSFPLRDDRRPLSESSRLRPVTQADAELAQNQTFLRIQNLVKREEEEFQFNFTVCWSNLFADYNNVLQVTQTLEMYKLLGVQHVVVYNTSCGPDLERLLQSYTQEGFVEVVPWPIDQHMNPSSGWQPSEHGGDIHYYGQLTTLNDCVYRNMYQSRYVLLNDIDEIIAPYPHQTLPQMMDVLQRQNPKVGGGLREVLCMCVKVDRYVCVVHMLGCVYTGIEMQIFFLNYLAHLI</sequence>
<evidence type="ECO:0000256" key="2">
    <source>
        <dbReference type="ARBA" id="ARBA00007647"/>
    </source>
</evidence>
<dbReference type="PaxDb" id="8022-A0A060Z680"/>
<dbReference type="PANTHER" id="PTHR21461:SF45">
    <property type="entry name" value="GLYCOSYLTRANSFERASE FAMILY 92 PROTEIN"/>
    <property type="match status" value="1"/>
</dbReference>
<proteinExistence type="inferred from homology"/>
<keyword evidence="5" id="KW-0812">Transmembrane</keyword>
<comment type="subcellular location">
    <subcellularLocation>
        <location evidence="1">Membrane</location>
        <topology evidence="1">Single-pass membrane protein</topology>
    </subcellularLocation>
</comment>
<reference evidence="9" key="2">
    <citation type="submission" date="2014-03" db="EMBL/GenBank/DDBJ databases">
        <authorList>
            <person name="Genoscope - CEA"/>
        </authorList>
    </citation>
    <scope>NUCLEOTIDE SEQUENCE</scope>
</reference>
<keyword evidence="4 8" id="KW-0808">Transferase</keyword>
<name>A0A060Z680_ONCMY</name>
<dbReference type="EC" id="2.4.1.-" evidence="8"/>
<dbReference type="GO" id="GO:0016020">
    <property type="term" value="C:membrane"/>
    <property type="evidence" value="ECO:0007669"/>
    <property type="project" value="UniProtKB-SubCell"/>
</dbReference>
<evidence type="ECO:0000256" key="6">
    <source>
        <dbReference type="ARBA" id="ARBA00022989"/>
    </source>
</evidence>
<dbReference type="EMBL" id="FR947596">
    <property type="protein sequence ID" value="CDQ99531.1"/>
    <property type="molecule type" value="Genomic_DNA"/>
</dbReference>
<accession>A0A060Z680</accession>
<evidence type="ECO:0000256" key="8">
    <source>
        <dbReference type="RuleBase" id="RU366017"/>
    </source>
</evidence>
<comment type="similarity">
    <text evidence="2 8">Belongs to the glycosyltransferase 92 family.</text>
</comment>
<evidence type="ECO:0000256" key="5">
    <source>
        <dbReference type="ARBA" id="ARBA00022692"/>
    </source>
</evidence>
<evidence type="ECO:0000256" key="1">
    <source>
        <dbReference type="ARBA" id="ARBA00004167"/>
    </source>
</evidence>
<feature type="non-terminal residue" evidence="9">
    <location>
        <position position="1"/>
    </location>
</feature>
<protein>
    <recommendedName>
        <fullName evidence="8">Glycosyltransferase family 92 protein</fullName>
        <ecNumber evidence="8">2.4.1.-</ecNumber>
    </recommendedName>
</protein>
<gene>
    <name evidence="9" type="ORF">GSONMT00005659001</name>
</gene>
<dbReference type="InterPro" id="IPR008166">
    <property type="entry name" value="Glyco_transf_92"/>
</dbReference>